<reference evidence="1 2" key="1">
    <citation type="submission" date="2024-10" db="EMBL/GenBank/DDBJ databases">
        <title>Updated reference genomes for cyclostephanoid diatoms.</title>
        <authorList>
            <person name="Roberts W.R."/>
            <person name="Alverson A.J."/>
        </authorList>
    </citation>
    <scope>NUCLEOTIDE SEQUENCE [LARGE SCALE GENOMIC DNA]</scope>
    <source>
        <strain evidence="1 2">AJA232-27</strain>
    </source>
</reference>
<comment type="caution">
    <text evidence="1">The sequence shown here is derived from an EMBL/GenBank/DDBJ whole genome shotgun (WGS) entry which is preliminary data.</text>
</comment>
<dbReference type="AlphaFoldDB" id="A0ABD3MJK2"/>
<dbReference type="Proteomes" id="UP001530293">
    <property type="component" value="Unassembled WGS sequence"/>
</dbReference>
<proteinExistence type="predicted"/>
<evidence type="ECO:0000313" key="2">
    <source>
        <dbReference type="Proteomes" id="UP001530293"/>
    </source>
</evidence>
<dbReference type="EMBL" id="JALLBG020000130">
    <property type="protein sequence ID" value="KAL3763001.1"/>
    <property type="molecule type" value="Genomic_DNA"/>
</dbReference>
<accession>A0ABD3MJK2</accession>
<organism evidence="1 2">
    <name type="scientific">Discostella pseudostelligera</name>
    <dbReference type="NCBI Taxonomy" id="259834"/>
    <lineage>
        <taxon>Eukaryota</taxon>
        <taxon>Sar</taxon>
        <taxon>Stramenopiles</taxon>
        <taxon>Ochrophyta</taxon>
        <taxon>Bacillariophyta</taxon>
        <taxon>Coscinodiscophyceae</taxon>
        <taxon>Thalassiosirophycidae</taxon>
        <taxon>Stephanodiscales</taxon>
        <taxon>Stephanodiscaceae</taxon>
        <taxon>Discostella</taxon>
    </lineage>
</organism>
<name>A0ABD3MJK2_9STRA</name>
<sequence>MSELPSRRRITNRKVQLVRRYQDQRSHKISIMSDPKKLICLISKGCHDRTQSTNQSKALDWLSSRGVPHRIVDGNDVGQREERNQLFEISGIRGNYPQFFFEWKDGTIYYFGNFEKIDVLNETTGLPPDVLAQHPELETWDKVFGSVVESF</sequence>
<keyword evidence="2" id="KW-1185">Reference proteome</keyword>
<gene>
    <name evidence="1" type="ORF">ACHAWU_001148</name>
</gene>
<evidence type="ECO:0000313" key="1">
    <source>
        <dbReference type="EMBL" id="KAL3763001.1"/>
    </source>
</evidence>
<protein>
    <recommendedName>
        <fullName evidence="3">Glutaredoxin domain-containing protein</fullName>
    </recommendedName>
</protein>
<evidence type="ECO:0008006" key="3">
    <source>
        <dbReference type="Google" id="ProtNLM"/>
    </source>
</evidence>